<reference evidence="2 3" key="1">
    <citation type="submission" date="2015-10" db="EMBL/GenBank/DDBJ databases">
        <title>Genome analyses suggest a sexual origin of heterokaryosis in a supposedly ancient asexual fungus.</title>
        <authorList>
            <person name="Ropars J."/>
            <person name="Sedzielewska K."/>
            <person name="Noel J."/>
            <person name="Charron P."/>
            <person name="Farinelli L."/>
            <person name="Marton T."/>
            <person name="Kruger M."/>
            <person name="Pelin A."/>
            <person name="Brachmann A."/>
            <person name="Corradi N."/>
        </authorList>
    </citation>
    <scope>NUCLEOTIDE SEQUENCE [LARGE SCALE GENOMIC DNA]</scope>
    <source>
        <strain evidence="2 3">A4</strain>
    </source>
</reference>
<protein>
    <recommendedName>
        <fullName evidence="1">Argonaute linker 1 domain-containing protein</fullName>
    </recommendedName>
</protein>
<evidence type="ECO:0000313" key="2">
    <source>
        <dbReference type="EMBL" id="PKY51985.1"/>
    </source>
</evidence>
<dbReference type="InterPro" id="IPR014811">
    <property type="entry name" value="ArgoL1"/>
</dbReference>
<dbReference type="Proteomes" id="UP000234323">
    <property type="component" value="Unassembled WGS sequence"/>
</dbReference>
<sequence>MEDWFQGVVYAYDGGSTLYTTSYLGFDKAKDVKAVVKEEISIANLQNLDGEPTRYKVIINRLDTIIELTQINKYINGEEFEWEFFSDEAFNVLNSLIHKVGMENEKYIQSGNSSIYNKENKKNINGGVELCLGWFSTVRPGQGSLFINVNPTYTTFYQPL</sequence>
<evidence type="ECO:0000313" key="3">
    <source>
        <dbReference type="Proteomes" id="UP000234323"/>
    </source>
</evidence>
<feature type="non-terminal residue" evidence="2">
    <location>
        <position position="160"/>
    </location>
</feature>
<gene>
    <name evidence="2" type="ORF">RhiirA4_407927</name>
</gene>
<proteinExistence type="predicted"/>
<dbReference type="EMBL" id="LLXI01001117">
    <property type="protein sequence ID" value="PKY51985.1"/>
    <property type="molecule type" value="Genomic_DNA"/>
</dbReference>
<keyword evidence="3" id="KW-1185">Reference proteome</keyword>
<evidence type="ECO:0000259" key="1">
    <source>
        <dbReference type="SMART" id="SM01163"/>
    </source>
</evidence>
<dbReference type="SMART" id="SM01163">
    <property type="entry name" value="DUF1785"/>
    <property type="match status" value="1"/>
</dbReference>
<dbReference type="VEuPathDB" id="FungiDB:RhiirA1_410845"/>
<organism evidence="2 3">
    <name type="scientific">Rhizophagus irregularis</name>
    <dbReference type="NCBI Taxonomy" id="588596"/>
    <lineage>
        <taxon>Eukaryota</taxon>
        <taxon>Fungi</taxon>
        <taxon>Fungi incertae sedis</taxon>
        <taxon>Mucoromycota</taxon>
        <taxon>Glomeromycotina</taxon>
        <taxon>Glomeromycetes</taxon>
        <taxon>Glomerales</taxon>
        <taxon>Glomeraceae</taxon>
        <taxon>Rhizophagus</taxon>
    </lineage>
</organism>
<dbReference type="Pfam" id="PF08699">
    <property type="entry name" value="ArgoL1"/>
    <property type="match status" value="1"/>
</dbReference>
<feature type="domain" description="Argonaute linker 1" evidence="1">
    <location>
        <begin position="108"/>
        <end position="159"/>
    </location>
</feature>
<accession>A0A2I1GZC1</accession>
<name>A0A2I1GZC1_9GLOM</name>
<comment type="caution">
    <text evidence="2">The sequence shown here is derived from an EMBL/GenBank/DDBJ whole genome shotgun (WGS) entry which is preliminary data.</text>
</comment>
<dbReference type="AlphaFoldDB" id="A0A2I1GZC1"/>